<keyword evidence="3" id="KW-1185">Reference proteome</keyword>
<name>A0ABQ7H8B0_DUNSA</name>
<protein>
    <recommendedName>
        <fullName evidence="4">Encoded protein</fullName>
    </recommendedName>
</protein>
<comment type="caution">
    <text evidence="2">The sequence shown here is derived from an EMBL/GenBank/DDBJ whole genome shotgun (WGS) entry which is preliminary data.</text>
</comment>
<feature type="region of interest" description="Disordered" evidence="1">
    <location>
        <begin position="27"/>
        <end position="72"/>
    </location>
</feature>
<evidence type="ECO:0008006" key="4">
    <source>
        <dbReference type="Google" id="ProtNLM"/>
    </source>
</evidence>
<evidence type="ECO:0000256" key="1">
    <source>
        <dbReference type="SAM" id="MobiDB-lite"/>
    </source>
</evidence>
<feature type="region of interest" description="Disordered" evidence="1">
    <location>
        <begin position="100"/>
        <end position="171"/>
    </location>
</feature>
<accession>A0ABQ7H8B0</accession>
<feature type="compositionally biased region" description="Low complexity" evidence="1">
    <location>
        <begin position="101"/>
        <end position="114"/>
    </location>
</feature>
<feature type="compositionally biased region" description="Low complexity" evidence="1">
    <location>
        <begin position="148"/>
        <end position="160"/>
    </location>
</feature>
<feature type="compositionally biased region" description="Low complexity" evidence="1">
    <location>
        <begin position="30"/>
        <end position="63"/>
    </location>
</feature>
<reference evidence="2" key="1">
    <citation type="submission" date="2017-08" db="EMBL/GenBank/DDBJ databases">
        <authorList>
            <person name="Polle J.E."/>
            <person name="Barry K."/>
            <person name="Cushman J."/>
            <person name="Schmutz J."/>
            <person name="Tran D."/>
            <person name="Hathwaick L.T."/>
            <person name="Yim W.C."/>
            <person name="Jenkins J."/>
            <person name="Mckie-Krisberg Z.M."/>
            <person name="Prochnik S."/>
            <person name="Lindquist E."/>
            <person name="Dockter R.B."/>
            <person name="Adam C."/>
            <person name="Molina H."/>
            <person name="Bunkerborg J."/>
            <person name="Jin E."/>
            <person name="Buchheim M."/>
            <person name="Magnuson J."/>
        </authorList>
    </citation>
    <scope>NUCLEOTIDE SEQUENCE</scope>
    <source>
        <strain evidence="2">CCAP 19/18</strain>
    </source>
</reference>
<sequence length="274" mass="29094">MSASAVCSGLHQQKGALLPRYLREWRCRGKQQQQQQQQQQQRKSSKSSQQQSKGKQPLSSSQSPCSEGEDPVSRAVLTDMVIEAMERAWMGDPTAVLGIKPSSSTLRPSTLSPSKRASEGGAHAPTPRPSFSSTSKEQARGACPWPPSRTSSTSPSVTPTPTEPTPIPFSPSVHCPIPAKPIPAANTVHQCSDQEVAAKQPLRGANGATPLNARGAARPAPSDFASVFFSPLPFSYLNAAQSNSTEQLLAQSDSPDVTLRAGRLAVSFICGHIS</sequence>
<evidence type="ECO:0000313" key="2">
    <source>
        <dbReference type="EMBL" id="KAF5843090.1"/>
    </source>
</evidence>
<proteinExistence type="predicted"/>
<gene>
    <name evidence="2" type="ORF">DUNSADRAFT_2703</name>
</gene>
<evidence type="ECO:0000313" key="3">
    <source>
        <dbReference type="Proteomes" id="UP000815325"/>
    </source>
</evidence>
<organism evidence="2 3">
    <name type="scientific">Dunaliella salina</name>
    <name type="common">Green alga</name>
    <name type="synonym">Protococcus salinus</name>
    <dbReference type="NCBI Taxonomy" id="3046"/>
    <lineage>
        <taxon>Eukaryota</taxon>
        <taxon>Viridiplantae</taxon>
        <taxon>Chlorophyta</taxon>
        <taxon>core chlorophytes</taxon>
        <taxon>Chlorophyceae</taxon>
        <taxon>CS clade</taxon>
        <taxon>Chlamydomonadales</taxon>
        <taxon>Dunaliellaceae</taxon>
        <taxon>Dunaliella</taxon>
    </lineage>
</organism>
<dbReference type="EMBL" id="MU069449">
    <property type="protein sequence ID" value="KAF5843090.1"/>
    <property type="molecule type" value="Genomic_DNA"/>
</dbReference>
<dbReference type="Proteomes" id="UP000815325">
    <property type="component" value="Unassembled WGS sequence"/>
</dbReference>